<dbReference type="OrthoDB" id="5918880at2"/>
<dbReference type="EMBL" id="WIVE01000008">
    <property type="protein sequence ID" value="MQX35735.1"/>
    <property type="molecule type" value="Genomic_DNA"/>
</dbReference>
<keyword evidence="4" id="KW-1185">Reference proteome</keyword>
<dbReference type="SUPFAM" id="SSF159713">
    <property type="entry name" value="Dhaf3308-like"/>
    <property type="match status" value="1"/>
</dbReference>
<comment type="caution">
    <text evidence="3">The sequence shown here is derived from an EMBL/GenBank/DDBJ whole genome shotgun (WGS) entry which is preliminary data.</text>
</comment>
<dbReference type="Gene3D" id="3.30.390.100">
    <property type="match status" value="1"/>
</dbReference>
<dbReference type="InterPro" id="IPR007161">
    <property type="entry name" value="DUF364"/>
</dbReference>
<evidence type="ECO:0000259" key="2">
    <source>
        <dbReference type="Pfam" id="PF13938"/>
    </source>
</evidence>
<organism evidence="3 4">
    <name type="scientific">Roseospira navarrensis</name>
    <dbReference type="NCBI Taxonomy" id="140058"/>
    <lineage>
        <taxon>Bacteria</taxon>
        <taxon>Pseudomonadati</taxon>
        <taxon>Pseudomonadota</taxon>
        <taxon>Alphaproteobacteria</taxon>
        <taxon>Rhodospirillales</taxon>
        <taxon>Rhodospirillaceae</taxon>
        <taxon>Roseospira</taxon>
    </lineage>
</organism>
<reference evidence="3 4" key="1">
    <citation type="submission" date="2019-10" db="EMBL/GenBank/DDBJ databases">
        <title>Draft whole-genome sequence of the purple nonsulfur photosynthetic bacterium Roseospira navarrensis DSM 15114.</title>
        <authorList>
            <person name="Kyndt J.A."/>
            <person name="Meyer T.E."/>
        </authorList>
    </citation>
    <scope>NUCLEOTIDE SEQUENCE [LARGE SCALE GENOMIC DNA]</scope>
    <source>
        <strain evidence="3 4">DSM 15114</strain>
    </source>
</reference>
<dbReference type="Pfam" id="PF10649">
    <property type="entry name" value="DUF2478"/>
    <property type="match status" value="1"/>
</dbReference>
<dbReference type="InterPro" id="IPR025251">
    <property type="entry name" value="DUF4213"/>
</dbReference>
<evidence type="ECO:0000259" key="1">
    <source>
        <dbReference type="Pfam" id="PF04016"/>
    </source>
</evidence>
<feature type="domain" description="DUF4213" evidence="2">
    <location>
        <begin position="189"/>
        <end position="272"/>
    </location>
</feature>
<proteinExistence type="predicted"/>
<name>A0A7X1ZBZ1_9PROT</name>
<dbReference type="Proteomes" id="UP000434582">
    <property type="component" value="Unassembled WGS sequence"/>
</dbReference>
<dbReference type="AlphaFoldDB" id="A0A7X1ZBZ1"/>
<dbReference type="Pfam" id="PF13938">
    <property type="entry name" value="DUF4213"/>
    <property type="match status" value="1"/>
</dbReference>
<evidence type="ECO:0000313" key="3">
    <source>
        <dbReference type="EMBL" id="MQX35735.1"/>
    </source>
</evidence>
<sequence length="430" mass="44367">MTYQELSALDPGPVVPRPRPGPAALLYRGHAGPLEEIPIAFAAALAARGLRVGGLAQRTRRHPETGRKTGMAVVDVATGRSHDIMQKLGRDSAACSLDTQGLAGATHVLRQAVDDGVDLLVVSKFGHLEAEGQGLAHEMLHAMAEGVPVLTLVPESHALDWLAFTEPVGRILRPTLDACWRWWGPHGLYDEMMAGVPADALVRRVVVGLNWMMVEGPDGVGLAQTPVRDGAGCRPPPAAGALTGRPLADLARLAGSLDPMARALGAAALNAAHNRVDLAGEAVNGLDLFAEAAAHASAPAMVGAFPGVAERVPHLRLIERAPGPGRFPEQAAPALLPDAEAVLLTAATFANGSLPGLLALARPGAEVIVTGPGTPLAPLLCDHGVTALAGLVVEDADGLARAVAEGAGARTLMRFGRTLVVRRAADQSSS</sequence>
<dbReference type="Gene3D" id="3.40.50.11590">
    <property type="match status" value="1"/>
</dbReference>
<gene>
    <name evidence="3" type="ORF">GHC57_04300</name>
</gene>
<dbReference type="InterPro" id="IPR018912">
    <property type="entry name" value="DUF2478"/>
</dbReference>
<protein>
    <submittedName>
        <fullName evidence="3">DUF2478 domain-containing protein</fullName>
    </submittedName>
</protein>
<evidence type="ECO:0000313" key="4">
    <source>
        <dbReference type="Proteomes" id="UP000434582"/>
    </source>
</evidence>
<accession>A0A7X1ZBZ1</accession>
<feature type="domain" description="Putative heavy-metal chelation" evidence="1">
    <location>
        <begin position="300"/>
        <end position="418"/>
    </location>
</feature>
<dbReference type="Pfam" id="PF04016">
    <property type="entry name" value="DUF364"/>
    <property type="match status" value="1"/>
</dbReference>